<name>A0A9X7Z8K8_9BACL</name>
<organism evidence="2 3">
    <name type="scientific">Alicyclobacillus mengziensis</name>
    <dbReference type="NCBI Taxonomy" id="2931921"/>
    <lineage>
        <taxon>Bacteria</taxon>
        <taxon>Bacillati</taxon>
        <taxon>Bacillota</taxon>
        <taxon>Bacilli</taxon>
        <taxon>Bacillales</taxon>
        <taxon>Alicyclobacillaceae</taxon>
        <taxon>Alicyclobacillus</taxon>
    </lineage>
</organism>
<dbReference type="RefSeq" id="WP_206657773.1">
    <property type="nucleotide sequence ID" value="NZ_CP071182.1"/>
</dbReference>
<evidence type="ECO:0008006" key="4">
    <source>
        <dbReference type="Google" id="ProtNLM"/>
    </source>
</evidence>
<dbReference type="AlphaFoldDB" id="A0A9X7Z8K8"/>
<evidence type="ECO:0000256" key="1">
    <source>
        <dbReference type="SAM" id="SignalP"/>
    </source>
</evidence>
<protein>
    <recommendedName>
        <fullName evidence="4">Lipoprotein</fullName>
    </recommendedName>
</protein>
<sequence length="310" mass="32795">MKKTILIGASVFCALVLAGCGATQKVRTDGGQPVSPSNQPITFFVHTSPTDTKLVLSPDPLVKQQLPNVSPPSTPVIVYLPVYPGATPTKPVSAISDMGTPMDGDLVDGVLYFKSKDSQTQIKKWYTQQFKKLGYTISGQGQSGKVGNPSSDYFAFTKNSPPGAPTRSPDISLGFLIQKHNGETMFKLKASYIVVPPRPKDSYIPSDIVKVVLTKGKVSKTITDKQWITKVVQAINALQVSTPGISGGGTTATSGTITTITAKFYDKSGSITNATFSLLSATVKVGNSNVELNSGSSPALEKDIDSVFGN</sequence>
<keyword evidence="1" id="KW-0732">Signal</keyword>
<feature type="signal peptide" evidence="1">
    <location>
        <begin position="1"/>
        <end position="18"/>
    </location>
</feature>
<proteinExistence type="predicted"/>
<evidence type="ECO:0000313" key="2">
    <source>
        <dbReference type="EMBL" id="QSO48438.1"/>
    </source>
</evidence>
<dbReference type="Proteomes" id="UP000663505">
    <property type="component" value="Chromosome"/>
</dbReference>
<feature type="chain" id="PRO_5040813461" description="Lipoprotein" evidence="1">
    <location>
        <begin position="19"/>
        <end position="310"/>
    </location>
</feature>
<reference evidence="2 3" key="1">
    <citation type="submission" date="2021-02" db="EMBL/GenBank/DDBJ databases">
        <title>Alicyclobacillus curvatus sp. nov. and Alicyclobacillus mengziensis sp. nov., two acidophilic bacteria isolated from acid mine drainage.</title>
        <authorList>
            <person name="Huang Y."/>
        </authorList>
    </citation>
    <scope>NUCLEOTIDE SEQUENCE [LARGE SCALE GENOMIC DNA]</scope>
    <source>
        <strain evidence="2 3">S30H14</strain>
    </source>
</reference>
<gene>
    <name evidence="2" type="ORF">JZ786_05470</name>
</gene>
<accession>A0A9X7Z8K8</accession>
<evidence type="ECO:0000313" key="3">
    <source>
        <dbReference type="Proteomes" id="UP000663505"/>
    </source>
</evidence>
<dbReference type="EMBL" id="CP071182">
    <property type="protein sequence ID" value="QSO48438.1"/>
    <property type="molecule type" value="Genomic_DNA"/>
</dbReference>
<dbReference type="KEGG" id="afx:JZ786_05470"/>
<keyword evidence="3" id="KW-1185">Reference proteome</keyword>
<dbReference type="PROSITE" id="PS51257">
    <property type="entry name" value="PROKAR_LIPOPROTEIN"/>
    <property type="match status" value="1"/>
</dbReference>